<keyword evidence="3" id="KW-1185">Reference proteome</keyword>
<dbReference type="Gramene" id="PUZ43719">
    <property type="protein sequence ID" value="PUZ43719"/>
    <property type="gene ID" value="GQ55_8G030700"/>
</dbReference>
<gene>
    <name evidence="2" type="ORF">GQ55_8G030700</name>
</gene>
<evidence type="ECO:0000313" key="3">
    <source>
        <dbReference type="Proteomes" id="UP000244336"/>
    </source>
</evidence>
<dbReference type="AlphaFoldDB" id="A0A2T7CK46"/>
<evidence type="ECO:0000256" key="1">
    <source>
        <dbReference type="SAM" id="MobiDB-lite"/>
    </source>
</evidence>
<name>A0A2T7CK46_9POAL</name>
<reference evidence="2 3" key="1">
    <citation type="submission" date="2018-04" db="EMBL/GenBank/DDBJ databases">
        <title>WGS assembly of Panicum hallii var. hallii HAL2.</title>
        <authorList>
            <person name="Lovell J."/>
            <person name="Jenkins J."/>
            <person name="Lowry D."/>
            <person name="Mamidi S."/>
            <person name="Sreedasyam A."/>
            <person name="Weng X."/>
            <person name="Barry K."/>
            <person name="Bonette J."/>
            <person name="Campitelli B."/>
            <person name="Daum C."/>
            <person name="Gordon S."/>
            <person name="Gould B."/>
            <person name="Lipzen A."/>
            <person name="MacQueen A."/>
            <person name="Palacio-Mejia J."/>
            <person name="Plott C."/>
            <person name="Shakirov E."/>
            <person name="Shu S."/>
            <person name="Yoshinaga Y."/>
            <person name="Zane M."/>
            <person name="Rokhsar D."/>
            <person name="Grimwood J."/>
            <person name="Schmutz J."/>
            <person name="Juenger T."/>
        </authorList>
    </citation>
    <scope>NUCLEOTIDE SEQUENCE [LARGE SCALE GENOMIC DNA]</scope>
    <source>
        <strain evidence="3">cv. HAL2</strain>
    </source>
</reference>
<accession>A0A2T7CK46</accession>
<sequence>MEPSSLCPFQPAMVTAATRAAAAPFVAVRRGECFFVPPQRWRMRPARAGRWPGRARATTDPKASSSPVQGGGPPELPRSSTALRVVGAGVALAVALGGVSWAAARGRGAAAGPVPPPALVLCNVLNNNAAARAPMKKRLVDFMDGLSIVMRSSDMLRATGNWREAEATCQKLTNLYPDDPEPRLLSIVINVTQVMETLLRKDPTTTHNDTEEMANKINEMTKNAINDAWKKYREK</sequence>
<dbReference type="OrthoDB" id="682014at2759"/>
<protein>
    <submittedName>
        <fullName evidence="2">Uncharacterized protein</fullName>
    </submittedName>
</protein>
<proteinExistence type="predicted"/>
<organism evidence="2 3">
    <name type="scientific">Panicum hallii var. hallii</name>
    <dbReference type="NCBI Taxonomy" id="1504633"/>
    <lineage>
        <taxon>Eukaryota</taxon>
        <taxon>Viridiplantae</taxon>
        <taxon>Streptophyta</taxon>
        <taxon>Embryophyta</taxon>
        <taxon>Tracheophyta</taxon>
        <taxon>Spermatophyta</taxon>
        <taxon>Magnoliopsida</taxon>
        <taxon>Liliopsida</taxon>
        <taxon>Poales</taxon>
        <taxon>Poaceae</taxon>
        <taxon>PACMAD clade</taxon>
        <taxon>Panicoideae</taxon>
        <taxon>Panicodae</taxon>
        <taxon>Paniceae</taxon>
        <taxon>Panicinae</taxon>
        <taxon>Panicum</taxon>
        <taxon>Panicum sect. Panicum</taxon>
    </lineage>
</organism>
<dbReference type="EMBL" id="CM009756">
    <property type="protein sequence ID" value="PUZ43719.1"/>
    <property type="molecule type" value="Genomic_DNA"/>
</dbReference>
<evidence type="ECO:0000313" key="2">
    <source>
        <dbReference type="EMBL" id="PUZ43719.1"/>
    </source>
</evidence>
<feature type="region of interest" description="Disordered" evidence="1">
    <location>
        <begin position="45"/>
        <end position="79"/>
    </location>
</feature>
<dbReference type="Proteomes" id="UP000244336">
    <property type="component" value="Chromosome 8"/>
</dbReference>